<evidence type="ECO:0000256" key="1">
    <source>
        <dbReference type="ARBA" id="ARBA00003543"/>
    </source>
</evidence>
<dbReference type="GO" id="GO:0005886">
    <property type="term" value="C:plasma membrane"/>
    <property type="evidence" value="ECO:0007669"/>
    <property type="project" value="UniProtKB-SubCell"/>
</dbReference>
<comment type="function">
    <text evidence="1 10">Produces ATP from ADP in the presence of a proton gradient across the membrane.</text>
</comment>
<evidence type="ECO:0000256" key="2">
    <source>
        <dbReference type="ARBA" id="ARBA00004184"/>
    </source>
</evidence>
<dbReference type="EMBL" id="CP018911">
    <property type="protein sequence ID" value="AZU02781.1"/>
    <property type="molecule type" value="Genomic_DNA"/>
</dbReference>
<dbReference type="Proteomes" id="UP000286954">
    <property type="component" value="Chromosome"/>
</dbReference>
<dbReference type="InterPro" id="IPR001469">
    <property type="entry name" value="ATP_synth_F1_dsu/esu"/>
</dbReference>
<comment type="similarity">
    <text evidence="3 10 11">Belongs to the ATPase epsilon chain family.</text>
</comment>
<dbReference type="GO" id="GO:0045259">
    <property type="term" value="C:proton-transporting ATP synthase complex"/>
    <property type="evidence" value="ECO:0007669"/>
    <property type="project" value="UniProtKB-KW"/>
</dbReference>
<dbReference type="GO" id="GO:0046933">
    <property type="term" value="F:proton-transporting ATP synthase activity, rotational mechanism"/>
    <property type="evidence" value="ECO:0007669"/>
    <property type="project" value="UniProtKB-UniRule"/>
</dbReference>
<keyword evidence="4 10" id="KW-0813">Transport</keyword>
<accession>A0A3T0E5X9</accession>
<dbReference type="NCBIfam" id="NF009983">
    <property type="entry name" value="PRK13449.1"/>
    <property type="match status" value="1"/>
</dbReference>
<dbReference type="HAMAP" id="MF_00530">
    <property type="entry name" value="ATP_synth_epsil_bac"/>
    <property type="match status" value="1"/>
</dbReference>
<dbReference type="PANTHER" id="PTHR13822">
    <property type="entry name" value="ATP SYNTHASE DELTA/EPSILON CHAIN"/>
    <property type="match status" value="1"/>
</dbReference>
<dbReference type="SUPFAM" id="SSF51344">
    <property type="entry name" value="Epsilon subunit of F1F0-ATP synthase N-terminal domain"/>
    <property type="match status" value="1"/>
</dbReference>
<evidence type="ECO:0000256" key="8">
    <source>
        <dbReference type="ARBA" id="ARBA00023196"/>
    </source>
</evidence>
<reference evidence="12 13" key="1">
    <citation type="submission" date="2016-12" db="EMBL/GenBank/DDBJ databases">
        <title>The genome of dimorphic prosthecate Glycocaulis alkaliphilus 6b-8t, isolated from crude oil dictates its adaptability in petroleum environments.</title>
        <authorList>
            <person name="Wu X.-L."/>
            <person name="Geng S."/>
        </authorList>
    </citation>
    <scope>NUCLEOTIDE SEQUENCE [LARGE SCALE GENOMIC DNA]</scope>
    <source>
        <strain evidence="12 13">6B-8</strain>
    </source>
</reference>
<dbReference type="NCBIfam" id="NF001851">
    <property type="entry name" value="PRK00571.2-4"/>
    <property type="match status" value="1"/>
</dbReference>
<dbReference type="KEGG" id="gak:X907_0232"/>
<evidence type="ECO:0000313" key="13">
    <source>
        <dbReference type="Proteomes" id="UP000286954"/>
    </source>
</evidence>
<dbReference type="GO" id="GO:0005524">
    <property type="term" value="F:ATP binding"/>
    <property type="evidence" value="ECO:0007669"/>
    <property type="project" value="UniProtKB-UniRule"/>
</dbReference>
<evidence type="ECO:0000256" key="3">
    <source>
        <dbReference type="ARBA" id="ARBA00005712"/>
    </source>
</evidence>
<dbReference type="CDD" id="cd12152">
    <property type="entry name" value="F1-ATPase_delta"/>
    <property type="match status" value="1"/>
</dbReference>
<proteinExistence type="inferred from homology"/>
<dbReference type="AlphaFoldDB" id="A0A3T0E5X9"/>
<dbReference type="Gene3D" id="2.60.15.10">
    <property type="entry name" value="F0F1 ATP synthase delta/epsilon subunit, N-terminal"/>
    <property type="match status" value="1"/>
</dbReference>
<keyword evidence="7 10" id="KW-0472">Membrane</keyword>
<dbReference type="NCBIfam" id="TIGR01216">
    <property type="entry name" value="ATP_synt_epsi"/>
    <property type="match status" value="1"/>
</dbReference>
<comment type="subcellular location">
    <subcellularLocation>
        <location evidence="10">Cell membrane</location>
        <topology evidence="10">Peripheral membrane protein</topology>
    </subcellularLocation>
    <subcellularLocation>
        <location evidence="2">Endomembrane system</location>
        <topology evidence="2">Peripheral membrane protein</topology>
    </subcellularLocation>
</comment>
<evidence type="ECO:0000256" key="7">
    <source>
        <dbReference type="ARBA" id="ARBA00023136"/>
    </source>
</evidence>
<evidence type="ECO:0000256" key="10">
    <source>
        <dbReference type="HAMAP-Rule" id="MF_00530"/>
    </source>
</evidence>
<keyword evidence="6 10" id="KW-0406">Ion transport</keyword>
<evidence type="ECO:0000256" key="4">
    <source>
        <dbReference type="ARBA" id="ARBA00022448"/>
    </source>
</evidence>
<sequence>MADKLQFDLVSPEARVFSGAVDMVVVPGTEGDFGVLPDHAPFMATIRTGAIEVHNDGSVSRIFIHGGFAEVTPQGLTILAEETAELATLDAADIRQKLEAARLRAKDAGDDITRDQAEAEIAKLEAMQAAIELTH</sequence>
<evidence type="ECO:0000256" key="5">
    <source>
        <dbReference type="ARBA" id="ARBA00022781"/>
    </source>
</evidence>
<keyword evidence="10" id="KW-1003">Cell membrane</keyword>
<dbReference type="GO" id="GO:0012505">
    <property type="term" value="C:endomembrane system"/>
    <property type="evidence" value="ECO:0007669"/>
    <property type="project" value="UniProtKB-SubCell"/>
</dbReference>
<dbReference type="OrthoDB" id="9799969at2"/>
<evidence type="ECO:0000256" key="11">
    <source>
        <dbReference type="RuleBase" id="RU003656"/>
    </source>
</evidence>
<protein>
    <recommendedName>
        <fullName evidence="10">ATP synthase epsilon chain</fullName>
    </recommendedName>
    <alternativeName>
        <fullName evidence="10">ATP synthase F1 sector epsilon subunit</fullName>
    </alternativeName>
    <alternativeName>
        <fullName evidence="10">F-ATPase epsilon subunit</fullName>
    </alternativeName>
</protein>
<keyword evidence="13" id="KW-1185">Reference proteome</keyword>
<organism evidence="12 13">
    <name type="scientific">Glycocaulis alkaliphilus</name>
    <dbReference type="NCBI Taxonomy" id="1434191"/>
    <lineage>
        <taxon>Bacteria</taxon>
        <taxon>Pseudomonadati</taxon>
        <taxon>Pseudomonadota</taxon>
        <taxon>Alphaproteobacteria</taxon>
        <taxon>Maricaulales</taxon>
        <taxon>Maricaulaceae</taxon>
        <taxon>Glycocaulis</taxon>
    </lineage>
</organism>
<dbReference type="PANTHER" id="PTHR13822:SF10">
    <property type="entry name" value="ATP SYNTHASE EPSILON CHAIN, CHLOROPLASTIC"/>
    <property type="match status" value="1"/>
</dbReference>
<comment type="subunit">
    <text evidence="10 11">F-type ATPases have 2 components, CF(1) - the catalytic core - and CF(0) - the membrane proton channel. CF(1) has five subunits: alpha(3), beta(3), gamma(1), delta(1), epsilon(1). CF(0) has three main subunits: a, b and c.</text>
</comment>
<dbReference type="InterPro" id="IPR020546">
    <property type="entry name" value="ATP_synth_F1_dsu/esu_N"/>
</dbReference>
<dbReference type="Pfam" id="PF02823">
    <property type="entry name" value="ATP-synt_DE_N"/>
    <property type="match status" value="1"/>
</dbReference>
<gene>
    <name evidence="10" type="primary">atpC</name>
    <name evidence="12" type="ORF">X907_0232</name>
</gene>
<keyword evidence="8 10" id="KW-0139">CF(1)</keyword>
<evidence type="ECO:0000313" key="12">
    <source>
        <dbReference type="EMBL" id="AZU02781.1"/>
    </source>
</evidence>
<dbReference type="RefSeq" id="WP_127565234.1">
    <property type="nucleotide sequence ID" value="NZ_BMFB01000006.1"/>
</dbReference>
<keyword evidence="9 10" id="KW-0066">ATP synthesis</keyword>
<name>A0A3T0E5X9_9PROT</name>
<evidence type="ECO:0000256" key="9">
    <source>
        <dbReference type="ARBA" id="ARBA00023310"/>
    </source>
</evidence>
<evidence type="ECO:0000256" key="6">
    <source>
        <dbReference type="ARBA" id="ARBA00023065"/>
    </source>
</evidence>
<dbReference type="InterPro" id="IPR036771">
    <property type="entry name" value="ATPsynth_dsu/esu_N"/>
</dbReference>
<keyword evidence="5 10" id="KW-0375">Hydrogen ion transport</keyword>